<evidence type="ECO:0000256" key="1">
    <source>
        <dbReference type="SAM" id="MobiDB-lite"/>
    </source>
</evidence>
<dbReference type="AlphaFoldDB" id="A0A4U8UXB3"/>
<reference evidence="2 3" key="2">
    <citation type="journal article" date="2019" name="G3 (Bethesda)">
        <title>Hybrid Assembly of the Genome of the Entomopathogenic Nematode Steinernema carpocapsae Identifies the X-Chromosome.</title>
        <authorList>
            <person name="Serra L."/>
            <person name="Macchietto M."/>
            <person name="Macias-Munoz A."/>
            <person name="McGill C.J."/>
            <person name="Rodriguez I.M."/>
            <person name="Rodriguez B."/>
            <person name="Murad R."/>
            <person name="Mortazavi A."/>
        </authorList>
    </citation>
    <scope>NUCLEOTIDE SEQUENCE [LARGE SCALE GENOMIC DNA]</scope>
    <source>
        <strain evidence="2 3">ALL</strain>
    </source>
</reference>
<comment type="caution">
    <text evidence="2">The sequence shown here is derived from an EMBL/GenBank/DDBJ whole genome shotgun (WGS) entry which is preliminary data.</text>
</comment>
<feature type="compositionally biased region" description="Low complexity" evidence="1">
    <location>
        <begin position="127"/>
        <end position="137"/>
    </location>
</feature>
<sequence>MNRDRYKCKLIFTPVNNETPFRTKVVANYLSSNLVDRLKMFLTTIQVSVDSNFSARLDSAGLKIERIRLRSINCKLSAKLEIRRRAERRRFRDRKLSDSSDSESPAVRPKTSSSSTRRAKRESPHTSKSLLSSSLPTDTEDEHEAAKDKEDAHSSVNNLSENLRLFSVHNGEAEPAPLPESPPRVPYLFLAQNSEDSSSRLSEPTKRDEFEKISYEREMRNILLKKEAELKPASWNSPKETSTRSNASHVVFERDENGDFRPASTYFRIHRASLPTFGYNDSGFNWEKQRQWQDEQTRQRNTIFEENNIDLVTDGFSLPQESGDADGVNEGGEDDEDKDESQVENNRSEGSEIILEVSTTTKSDHTFPAEVPLTPGLQDLRDPPRNNSLPPLTPGKPKSFLLQPKKVWWLIELVWFQLKRAPTKEFLDLYTEEMRDADPLVDLHFLWTLWER</sequence>
<dbReference type="Proteomes" id="UP000298663">
    <property type="component" value="Chromosome X"/>
</dbReference>
<name>A0A4U8UXB3_STECR</name>
<dbReference type="EMBL" id="AZBU02000001">
    <property type="protein sequence ID" value="TMS38081.1"/>
    <property type="molecule type" value="Genomic_DNA"/>
</dbReference>
<accession>A0A4U8UXB3</accession>
<organism evidence="2 3">
    <name type="scientific">Steinernema carpocapsae</name>
    <name type="common">Entomopathogenic nematode</name>
    <dbReference type="NCBI Taxonomy" id="34508"/>
    <lineage>
        <taxon>Eukaryota</taxon>
        <taxon>Metazoa</taxon>
        <taxon>Ecdysozoa</taxon>
        <taxon>Nematoda</taxon>
        <taxon>Chromadorea</taxon>
        <taxon>Rhabditida</taxon>
        <taxon>Tylenchina</taxon>
        <taxon>Panagrolaimomorpha</taxon>
        <taxon>Strongyloidoidea</taxon>
        <taxon>Steinernematidae</taxon>
        <taxon>Steinernema</taxon>
    </lineage>
</organism>
<proteinExistence type="predicted"/>
<dbReference type="OrthoDB" id="10621807at2759"/>
<reference evidence="2 3" key="1">
    <citation type="journal article" date="2015" name="Genome Biol.">
        <title>Comparative genomics of Steinernema reveals deeply conserved gene regulatory networks.</title>
        <authorList>
            <person name="Dillman A.R."/>
            <person name="Macchietto M."/>
            <person name="Porter C.F."/>
            <person name="Rogers A."/>
            <person name="Williams B."/>
            <person name="Antoshechkin I."/>
            <person name="Lee M.M."/>
            <person name="Goodwin Z."/>
            <person name="Lu X."/>
            <person name="Lewis E.E."/>
            <person name="Goodrich-Blair H."/>
            <person name="Stock S.P."/>
            <person name="Adams B.J."/>
            <person name="Sternberg P.W."/>
            <person name="Mortazavi A."/>
        </authorList>
    </citation>
    <scope>NUCLEOTIDE SEQUENCE [LARGE SCALE GENOMIC DNA]</scope>
    <source>
        <strain evidence="2 3">ALL</strain>
    </source>
</reference>
<gene>
    <name evidence="2" type="ORF">L596_004884</name>
</gene>
<keyword evidence="3" id="KW-1185">Reference proteome</keyword>
<feature type="compositionally biased region" description="Basic and acidic residues" evidence="1">
    <location>
        <begin position="144"/>
        <end position="153"/>
    </location>
</feature>
<evidence type="ECO:0000313" key="3">
    <source>
        <dbReference type="Proteomes" id="UP000298663"/>
    </source>
</evidence>
<feature type="region of interest" description="Disordered" evidence="1">
    <location>
        <begin position="304"/>
        <end position="396"/>
    </location>
</feature>
<feature type="region of interest" description="Disordered" evidence="1">
    <location>
        <begin position="89"/>
        <end position="155"/>
    </location>
</feature>
<protein>
    <submittedName>
        <fullName evidence="2">Uncharacterized protein</fullName>
    </submittedName>
</protein>
<dbReference type="EMBL" id="CM016762">
    <property type="protein sequence ID" value="TMS38081.1"/>
    <property type="molecule type" value="Genomic_DNA"/>
</dbReference>
<evidence type="ECO:0000313" key="2">
    <source>
        <dbReference type="EMBL" id="TMS38081.1"/>
    </source>
</evidence>